<name>A0ABN2XN00_9ACTN</name>
<evidence type="ECO:0000313" key="2">
    <source>
        <dbReference type="Proteomes" id="UP001500575"/>
    </source>
</evidence>
<organism evidence="1 2">
    <name type="scientific">Nocardioides bigeumensis</name>
    <dbReference type="NCBI Taxonomy" id="433657"/>
    <lineage>
        <taxon>Bacteria</taxon>
        <taxon>Bacillati</taxon>
        <taxon>Actinomycetota</taxon>
        <taxon>Actinomycetes</taxon>
        <taxon>Propionibacteriales</taxon>
        <taxon>Nocardioidaceae</taxon>
        <taxon>Nocardioides</taxon>
    </lineage>
</organism>
<dbReference type="Proteomes" id="UP001500575">
    <property type="component" value="Unassembled WGS sequence"/>
</dbReference>
<keyword evidence="2" id="KW-1185">Reference proteome</keyword>
<gene>
    <name evidence="1" type="ORF">GCM10009843_01540</name>
</gene>
<accession>A0ABN2XN00</accession>
<comment type="caution">
    <text evidence="1">The sequence shown here is derived from an EMBL/GenBank/DDBJ whole genome shotgun (WGS) entry which is preliminary data.</text>
</comment>
<sequence length="112" mass="12244">MTRRNGLRQEPTSPYDDVVRHARILSMLPGLAEDGALTPEWTAWLISMDEVLERAEIAARDDSVDLSLAFRSLREDLNSAVAGSGAQLHIDVETAEVVTIRAAQLATRGDTV</sequence>
<dbReference type="RefSeq" id="WP_344301582.1">
    <property type="nucleotide sequence ID" value="NZ_BAAAQQ010000001.1"/>
</dbReference>
<protein>
    <submittedName>
        <fullName evidence="1">Uncharacterized protein</fullName>
    </submittedName>
</protein>
<reference evidence="1 2" key="1">
    <citation type="journal article" date="2019" name="Int. J. Syst. Evol. Microbiol.">
        <title>The Global Catalogue of Microorganisms (GCM) 10K type strain sequencing project: providing services to taxonomists for standard genome sequencing and annotation.</title>
        <authorList>
            <consortium name="The Broad Institute Genomics Platform"/>
            <consortium name="The Broad Institute Genome Sequencing Center for Infectious Disease"/>
            <person name="Wu L."/>
            <person name="Ma J."/>
        </authorList>
    </citation>
    <scope>NUCLEOTIDE SEQUENCE [LARGE SCALE GENOMIC DNA]</scope>
    <source>
        <strain evidence="1 2">JCM 16021</strain>
    </source>
</reference>
<dbReference type="EMBL" id="BAAAQQ010000001">
    <property type="protein sequence ID" value="GAA2113644.1"/>
    <property type="molecule type" value="Genomic_DNA"/>
</dbReference>
<evidence type="ECO:0000313" key="1">
    <source>
        <dbReference type="EMBL" id="GAA2113644.1"/>
    </source>
</evidence>
<proteinExistence type="predicted"/>